<sequence>MNFVVVRSPSPYNGIIRRPGVRKLQAVLSTAHGMLKLLVEGGVITLKSSRLVPLECALVFRLEKTLPATKPTVEERVKVAINPEYPEQTVMIGSTLTEEGRNKLCGLLQPGNPVKKILLKLNLPDHRILKDGGEGT</sequence>
<keyword evidence="2" id="KW-1185">Reference proteome</keyword>
<protein>
    <submittedName>
        <fullName evidence="1">Uncharacterized protein</fullName>
    </submittedName>
</protein>
<reference evidence="1" key="1">
    <citation type="journal article" date="2022" name="Int. J. Mol. Sci.">
        <title>Draft Genome of Tanacetum Coccineum: Genomic Comparison of Closely Related Tanacetum-Family Plants.</title>
        <authorList>
            <person name="Yamashiro T."/>
            <person name="Shiraishi A."/>
            <person name="Nakayama K."/>
            <person name="Satake H."/>
        </authorList>
    </citation>
    <scope>NUCLEOTIDE SEQUENCE</scope>
</reference>
<evidence type="ECO:0000313" key="1">
    <source>
        <dbReference type="EMBL" id="GJS49923.1"/>
    </source>
</evidence>
<gene>
    <name evidence="1" type="ORF">Tco_0600044</name>
</gene>
<proteinExistence type="predicted"/>
<reference evidence="1" key="2">
    <citation type="submission" date="2022-01" db="EMBL/GenBank/DDBJ databases">
        <authorList>
            <person name="Yamashiro T."/>
            <person name="Shiraishi A."/>
            <person name="Satake H."/>
            <person name="Nakayama K."/>
        </authorList>
    </citation>
    <scope>NUCLEOTIDE SEQUENCE</scope>
</reference>
<evidence type="ECO:0000313" key="2">
    <source>
        <dbReference type="Proteomes" id="UP001151760"/>
    </source>
</evidence>
<comment type="caution">
    <text evidence="1">The sequence shown here is derived from an EMBL/GenBank/DDBJ whole genome shotgun (WGS) entry which is preliminary data.</text>
</comment>
<name>A0ABQ4WAN5_9ASTR</name>
<dbReference type="EMBL" id="BQNB010008479">
    <property type="protein sequence ID" value="GJS49923.1"/>
    <property type="molecule type" value="Genomic_DNA"/>
</dbReference>
<organism evidence="1 2">
    <name type="scientific">Tanacetum coccineum</name>
    <dbReference type="NCBI Taxonomy" id="301880"/>
    <lineage>
        <taxon>Eukaryota</taxon>
        <taxon>Viridiplantae</taxon>
        <taxon>Streptophyta</taxon>
        <taxon>Embryophyta</taxon>
        <taxon>Tracheophyta</taxon>
        <taxon>Spermatophyta</taxon>
        <taxon>Magnoliopsida</taxon>
        <taxon>eudicotyledons</taxon>
        <taxon>Gunneridae</taxon>
        <taxon>Pentapetalae</taxon>
        <taxon>asterids</taxon>
        <taxon>campanulids</taxon>
        <taxon>Asterales</taxon>
        <taxon>Asteraceae</taxon>
        <taxon>Asteroideae</taxon>
        <taxon>Anthemideae</taxon>
        <taxon>Anthemidinae</taxon>
        <taxon>Tanacetum</taxon>
    </lineage>
</organism>
<accession>A0ABQ4WAN5</accession>
<dbReference type="Proteomes" id="UP001151760">
    <property type="component" value="Unassembled WGS sequence"/>
</dbReference>